<evidence type="ECO:0000256" key="3">
    <source>
        <dbReference type="ARBA" id="ARBA00012483"/>
    </source>
</evidence>
<keyword evidence="5" id="KW-0862">Zinc</keyword>
<dbReference type="Proteomes" id="UP000009168">
    <property type="component" value="Unassembled WGS sequence"/>
</dbReference>
<name>Q23MN2_TETTS</name>
<accession>Q23MN2</accession>
<dbReference type="Pfam" id="PF23230">
    <property type="entry name" value="zf-C2H2_13"/>
    <property type="match status" value="1"/>
</dbReference>
<dbReference type="GO" id="GO:0043022">
    <property type="term" value="F:ribosome binding"/>
    <property type="evidence" value="ECO:0007669"/>
    <property type="project" value="TreeGrafter"/>
</dbReference>
<dbReference type="InterPro" id="IPR041888">
    <property type="entry name" value="RING-HC_ZNF598/HEL2"/>
</dbReference>
<evidence type="ECO:0000259" key="7">
    <source>
        <dbReference type="PROSITE" id="PS50089"/>
    </source>
</evidence>
<dbReference type="InterPro" id="IPR001841">
    <property type="entry name" value="Znf_RING"/>
</dbReference>
<sequence>MAESKKKECVLCYDEIQYIGLGQCNHKEMCYKCHYKMRTFTQNISCPLCNSLNGDLIITDDFNADFDDFELDGLEVFDQKAGIYATTEEIYHELKKLVEIKCFASGCKEENNTFQSLANLKKHLKEKHQRFLCDICLEYKTCVLSEQKLYTQPGLEKHTKKGDFDEDGNVYFFHPECKFCLKQFYDEEAIVKHMPDHFTCHVCGPDYKYIYYKNYQTLEKHFRMSHYLCEDQSCRSNSFIVFKTAPELEMHNCKVHNQSNSKKHTVNQINLTTMTGFDFGNGTEIKTKSKDDQIKDKEGLDFESQFLSLRKTKMKNTQIDSHEDEPIDYRDFYCQKYDEKYIKEETEILQQYYEEHYGEQKQQKGGRNNNRSKTNTKRKSSTKNDEVFQEDIPLLRYHQIHHLDDDQILGKLGFVLDQEKYDQVEQAKSLMQKKKITALEFYNKFESCVGKAIALRLLPVLAASLNSKYESIQKELDDVYMAQIKLLPAKNQNLINSSTTYKEFFSKFRTIIEDQLSSRIKSGALKLNLKDLKMDRSRRFQLIEILRRVKTKEMAKLKFISNFGVSVDVNSMILRKLFFSDFKKINDHLDKIPNHEILHLYVYVSYCDDLLHGKDIHKDKQQISVNMLKDYFSTHPEIYNQFYPKGENVDEEYQEEEQKQQIGIIQKTSVISKSSGQSKAQQIDTQDIYEFPSMNPQQKKVVPASQIKPEPTLPVEKPKNEKEIQKKLNVQNNWEKANENPFLYESQDTKIRVNQVLKEEFPTLGGGKPLQPFTVPKKKQPTLFTEEEKPQPKSQAKNNGNPTKQESNQWNGPGSEDVNEHDIANLKVVGVKKKGKKGQVQVSLAGYFK</sequence>
<dbReference type="GO" id="GO:0016567">
    <property type="term" value="P:protein ubiquitination"/>
    <property type="evidence" value="ECO:0007669"/>
    <property type="project" value="TreeGrafter"/>
</dbReference>
<dbReference type="AlphaFoldDB" id="Q23MN2"/>
<dbReference type="SUPFAM" id="SSF57850">
    <property type="entry name" value="RING/U-box"/>
    <property type="match status" value="1"/>
</dbReference>
<dbReference type="Pfam" id="PF25447">
    <property type="entry name" value="RING_ZNF598"/>
    <property type="match status" value="1"/>
</dbReference>
<dbReference type="PROSITE" id="PS50089">
    <property type="entry name" value="ZF_RING_2"/>
    <property type="match status" value="1"/>
</dbReference>
<evidence type="ECO:0000256" key="6">
    <source>
        <dbReference type="SAM" id="MobiDB-lite"/>
    </source>
</evidence>
<dbReference type="PANTHER" id="PTHR22938">
    <property type="entry name" value="ZINC FINGER PROTEIN 598"/>
    <property type="match status" value="1"/>
</dbReference>
<dbReference type="GO" id="GO:0008270">
    <property type="term" value="F:zinc ion binding"/>
    <property type="evidence" value="ECO:0007669"/>
    <property type="project" value="UniProtKB-KW"/>
</dbReference>
<evidence type="ECO:0000256" key="5">
    <source>
        <dbReference type="PROSITE-ProRule" id="PRU00175"/>
    </source>
</evidence>
<dbReference type="SMART" id="SM00355">
    <property type="entry name" value="ZnF_C2H2"/>
    <property type="match status" value="4"/>
</dbReference>
<dbReference type="InterPro" id="IPR013083">
    <property type="entry name" value="Znf_RING/FYVE/PHD"/>
</dbReference>
<keyword evidence="5" id="KW-0863">Zinc-finger</keyword>
<comment type="pathway">
    <text evidence="2">Protein modification; protein ubiquitination.</text>
</comment>
<dbReference type="InterPro" id="IPR056437">
    <property type="entry name" value="Znf-C2H2_ZNF598/HEL2"/>
</dbReference>
<feature type="region of interest" description="Disordered" evidence="6">
    <location>
        <begin position="762"/>
        <end position="821"/>
    </location>
</feature>
<dbReference type="OrthoDB" id="3838338at2759"/>
<feature type="domain" description="RING-type" evidence="7">
    <location>
        <begin position="9"/>
        <end position="50"/>
    </location>
</feature>
<feature type="region of interest" description="Disordered" evidence="6">
    <location>
        <begin position="358"/>
        <end position="385"/>
    </location>
</feature>
<organism evidence="8 9">
    <name type="scientific">Tetrahymena thermophila (strain SB210)</name>
    <dbReference type="NCBI Taxonomy" id="312017"/>
    <lineage>
        <taxon>Eukaryota</taxon>
        <taxon>Sar</taxon>
        <taxon>Alveolata</taxon>
        <taxon>Ciliophora</taxon>
        <taxon>Intramacronucleata</taxon>
        <taxon>Oligohymenophorea</taxon>
        <taxon>Hymenostomatida</taxon>
        <taxon>Tetrahymenina</taxon>
        <taxon>Tetrahymenidae</taxon>
        <taxon>Tetrahymena</taxon>
    </lineage>
</organism>
<dbReference type="STRING" id="312017.Q23MN2"/>
<gene>
    <name evidence="8" type="ORF">TTHERM_00954320</name>
</gene>
<dbReference type="InterPro" id="IPR044288">
    <property type="entry name" value="ZNF598/HEL2"/>
</dbReference>
<dbReference type="PANTHER" id="PTHR22938:SF0">
    <property type="entry name" value="E3 UBIQUITIN-PROTEIN LIGASE ZNF598"/>
    <property type="match status" value="1"/>
</dbReference>
<evidence type="ECO:0000256" key="2">
    <source>
        <dbReference type="ARBA" id="ARBA00004906"/>
    </source>
</evidence>
<dbReference type="GO" id="GO:0072344">
    <property type="term" value="P:rescue of stalled ribosome"/>
    <property type="evidence" value="ECO:0007669"/>
    <property type="project" value="InterPro"/>
</dbReference>
<dbReference type="EMBL" id="GG662658">
    <property type="protein sequence ID" value="EAR97810.3"/>
    <property type="molecule type" value="Genomic_DNA"/>
</dbReference>
<evidence type="ECO:0000256" key="4">
    <source>
        <dbReference type="ARBA" id="ARBA00035113"/>
    </source>
</evidence>
<keyword evidence="9" id="KW-1185">Reference proteome</keyword>
<keyword evidence="5" id="KW-0479">Metal-binding</keyword>
<dbReference type="EC" id="2.3.2.27" evidence="3"/>
<dbReference type="eggNOG" id="KOG2231">
    <property type="taxonomic scope" value="Eukaryota"/>
</dbReference>
<dbReference type="KEGG" id="tet:TTHERM_00954320"/>
<dbReference type="InterPro" id="IPR013087">
    <property type="entry name" value="Znf_C2H2_type"/>
</dbReference>
<dbReference type="HOGENOM" id="CLU_330783_0_0_1"/>
<dbReference type="GO" id="GO:0061630">
    <property type="term" value="F:ubiquitin protein ligase activity"/>
    <property type="evidence" value="ECO:0007669"/>
    <property type="project" value="UniProtKB-EC"/>
</dbReference>
<dbReference type="InParanoid" id="Q23MN2"/>
<dbReference type="RefSeq" id="XP_001018055.3">
    <property type="nucleotide sequence ID" value="XM_001018055.3"/>
</dbReference>
<dbReference type="CDD" id="cd16615">
    <property type="entry name" value="RING-HC_ZNF598"/>
    <property type="match status" value="1"/>
</dbReference>
<evidence type="ECO:0000256" key="1">
    <source>
        <dbReference type="ARBA" id="ARBA00000900"/>
    </source>
</evidence>
<evidence type="ECO:0000313" key="8">
    <source>
        <dbReference type="EMBL" id="EAR97810.3"/>
    </source>
</evidence>
<reference evidence="9" key="1">
    <citation type="journal article" date="2006" name="PLoS Biol.">
        <title>Macronuclear genome sequence of the ciliate Tetrahymena thermophila, a model eukaryote.</title>
        <authorList>
            <person name="Eisen J.A."/>
            <person name="Coyne R.S."/>
            <person name="Wu M."/>
            <person name="Wu D."/>
            <person name="Thiagarajan M."/>
            <person name="Wortman J.R."/>
            <person name="Badger J.H."/>
            <person name="Ren Q."/>
            <person name="Amedeo P."/>
            <person name="Jones K.M."/>
            <person name="Tallon L.J."/>
            <person name="Delcher A.L."/>
            <person name="Salzberg S.L."/>
            <person name="Silva J.C."/>
            <person name="Haas B.J."/>
            <person name="Majoros W.H."/>
            <person name="Farzad M."/>
            <person name="Carlton J.M."/>
            <person name="Smith R.K. Jr."/>
            <person name="Garg J."/>
            <person name="Pearlman R.E."/>
            <person name="Karrer K.M."/>
            <person name="Sun L."/>
            <person name="Manning G."/>
            <person name="Elde N.C."/>
            <person name="Turkewitz A.P."/>
            <person name="Asai D.J."/>
            <person name="Wilkes D.E."/>
            <person name="Wang Y."/>
            <person name="Cai H."/>
            <person name="Collins K."/>
            <person name="Stewart B.A."/>
            <person name="Lee S.R."/>
            <person name="Wilamowska K."/>
            <person name="Weinberg Z."/>
            <person name="Ruzzo W.L."/>
            <person name="Wloga D."/>
            <person name="Gaertig J."/>
            <person name="Frankel J."/>
            <person name="Tsao C.-C."/>
            <person name="Gorovsky M.A."/>
            <person name="Keeling P.J."/>
            <person name="Waller R.F."/>
            <person name="Patron N.J."/>
            <person name="Cherry J.M."/>
            <person name="Stover N.A."/>
            <person name="Krieger C.J."/>
            <person name="del Toro C."/>
            <person name="Ryder H.F."/>
            <person name="Williamson S.C."/>
            <person name="Barbeau R.A."/>
            <person name="Hamilton E.P."/>
            <person name="Orias E."/>
        </authorList>
    </citation>
    <scope>NUCLEOTIDE SEQUENCE [LARGE SCALE GENOMIC DNA]</scope>
    <source>
        <strain evidence="9">SB210</strain>
    </source>
</reference>
<evidence type="ECO:0000313" key="9">
    <source>
        <dbReference type="Proteomes" id="UP000009168"/>
    </source>
</evidence>
<protein>
    <recommendedName>
        <fullName evidence="3">RING-type E3 ubiquitin transferase</fullName>
        <ecNumber evidence="3">2.3.2.27</ecNumber>
    </recommendedName>
</protein>
<feature type="compositionally biased region" description="Polar residues" evidence="6">
    <location>
        <begin position="792"/>
        <end position="812"/>
    </location>
</feature>
<dbReference type="PROSITE" id="PS00028">
    <property type="entry name" value="ZINC_FINGER_C2H2_1"/>
    <property type="match status" value="1"/>
</dbReference>
<dbReference type="GeneID" id="7840835"/>
<comment type="similarity">
    <text evidence="4">Belongs to the ZNF598/HEL2 family.</text>
</comment>
<dbReference type="Gene3D" id="3.30.40.10">
    <property type="entry name" value="Zinc/RING finger domain, C3HC4 (zinc finger)"/>
    <property type="match status" value="1"/>
</dbReference>
<comment type="catalytic activity">
    <reaction evidence="1">
        <text>S-ubiquitinyl-[E2 ubiquitin-conjugating enzyme]-L-cysteine + [acceptor protein]-L-lysine = [E2 ubiquitin-conjugating enzyme]-L-cysteine + N(6)-ubiquitinyl-[acceptor protein]-L-lysine.</text>
        <dbReference type="EC" id="2.3.2.27"/>
    </reaction>
</comment>
<proteinExistence type="inferred from homology"/>